<dbReference type="Proteomes" id="UP001163981">
    <property type="component" value="Chromosome"/>
</dbReference>
<keyword evidence="1" id="KW-0175">Coiled coil</keyword>
<feature type="domain" description="DUF4296" evidence="3">
    <location>
        <begin position="26"/>
        <end position="104"/>
    </location>
</feature>
<gene>
    <name evidence="4" type="ORF">JRG66_05730</name>
</gene>
<evidence type="ECO:0000259" key="3">
    <source>
        <dbReference type="Pfam" id="PF14129"/>
    </source>
</evidence>
<dbReference type="EMBL" id="CP069620">
    <property type="protein sequence ID" value="UZH56362.1"/>
    <property type="molecule type" value="Genomic_DNA"/>
</dbReference>
<dbReference type="Pfam" id="PF14129">
    <property type="entry name" value="DUF4296"/>
    <property type="match status" value="1"/>
</dbReference>
<dbReference type="InterPro" id="IPR025381">
    <property type="entry name" value="DUF4296"/>
</dbReference>
<dbReference type="RefSeq" id="WP_265164863.1">
    <property type="nucleotide sequence ID" value="NZ_CP069620.1"/>
</dbReference>
<feature type="compositionally biased region" description="Basic and acidic residues" evidence="2">
    <location>
        <begin position="120"/>
        <end position="134"/>
    </location>
</feature>
<proteinExistence type="predicted"/>
<evidence type="ECO:0000313" key="4">
    <source>
        <dbReference type="EMBL" id="UZH56362.1"/>
    </source>
</evidence>
<sequence length="163" mass="19090">MKKLLLIFMVFSVLVSCQEITRSSKPDNLIPEDKMVEVLTEISLLHGARSYNKALMEEKGINAYPYLTKKYGIDSTQLAQSNEYYAQNYRQYEKIYERVKENLELLMADYDSIREANEKVRDSLRKRPENDTLIRRGFSRDTSGMLEPDPRLPMPVSKSRVQR</sequence>
<feature type="region of interest" description="Disordered" evidence="2">
    <location>
        <begin position="120"/>
        <end position="163"/>
    </location>
</feature>
<organism evidence="4 5">
    <name type="scientific">Salinimicrobium tongyeongense</name>
    <dbReference type="NCBI Taxonomy" id="2809707"/>
    <lineage>
        <taxon>Bacteria</taxon>
        <taxon>Pseudomonadati</taxon>
        <taxon>Bacteroidota</taxon>
        <taxon>Flavobacteriia</taxon>
        <taxon>Flavobacteriales</taxon>
        <taxon>Flavobacteriaceae</taxon>
        <taxon>Salinimicrobium</taxon>
    </lineage>
</organism>
<dbReference type="PROSITE" id="PS51257">
    <property type="entry name" value="PROKAR_LIPOPROTEIN"/>
    <property type="match status" value="1"/>
</dbReference>
<keyword evidence="5" id="KW-1185">Reference proteome</keyword>
<evidence type="ECO:0000313" key="5">
    <source>
        <dbReference type="Proteomes" id="UP001163981"/>
    </source>
</evidence>
<name>A0ABY6NTX7_9FLAO</name>
<feature type="coiled-coil region" evidence="1">
    <location>
        <begin position="89"/>
        <end position="116"/>
    </location>
</feature>
<evidence type="ECO:0000256" key="2">
    <source>
        <dbReference type="SAM" id="MobiDB-lite"/>
    </source>
</evidence>
<evidence type="ECO:0000256" key="1">
    <source>
        <dbReference type="SAM" id="Coils"/>
    </source>
</evidence>
<reference evidence="4" key="1">
    <citation type="submission" date="2021-02" db="EMBL/GenBank/DDBJ databases">
        <title>Salinimicrobium sp. nov. isolated from seawater in Tongyeong, Republic of Korea.</title>
        <authorList>
            <person name="Lee S.-J."/>
        </authorList>
    </citation>
    <scope>NUCLEOTIDE SEQUENCE</scope>
    <source>
        <strain evidence="4">HN-2-9-2</strain>
    </source>
</reference>
<protein>
    <submittedName>
        <fullName evidence="4">DUF4296 domain-containing protein</fullName>
    </submittedName>
</protein>
<accession>A0ABY6NTX7</accession>